<organism evidence="12 13">
    <name type="scientific">Penicillium brevicompactum</name>
    <dbReference type="NCBI Taxonomy" id="5074"/>
    <lineage>
        <taxon>Eukaryota</taxon>
        <taxon>Fungi</taxon>
        <taxon>Dikarya</taxon>
        <taxon>Ascomycota</taxon>
        <taxon>Pezizomycotina</taxon>
        <taxon>Eurotiomycetes</taxon>
        <taxon>Eurotiomycetidae</taxon>
        <taxon>Eurotiales</taxon>
        <taxon>Aspergillaceae</taxon>
        <taxon>Penicillium</taxon>
    </lineage>
</organism>
<protein>
    <recommendedName>
        <fullName evidence="3 10">Lysophospholipase</fullName>
        <ecNumber evidence="3 10">3.1.1.5</ecNumber>
    </recommendedName>
</protein>
<evidence type="ECO:0000256" key="1">
    <source>
        <dbReference type="ARBA" id="ARBA00002169"/>
    </source>
</evidence>
<dbReference type="EMBL" id="JAPZBR010000008">
    <property type="protein sequence ID" value="KAJ5341492.1"/>
    <property type="molecule type" value="Genomic_DNA"/>
</dbReference>
<evidence type="ECO:0000256" key="2">
    <source>
        <dbReference type="ARBA" id="ARBA00008780"/>
    </source>
</evidence>
<dbReference type="GO" id="GO:0004623">
    <property type="term" value="F:phospholipase A2 activity"/>
    <property type="evidence" value="ECO:0007669"/>
    <property type="project" value="TreeGrafter"/>
</dbReference>
<proteinExistence type="inferred from homology"/>
<keyword evidence="5 9" id="KW-0442">Lipid degradation</keyword>
<dbReference type="GO" id="GO:0046475">
    <property type="term" value="P:glycerophospholipid catabolic process"/>
    <property type="evidence" value="ECO:0007669"/>
    <property type="project" value="TreeGrafter"/>
</dbReference>
<dbReference type="FunFam" id="3.40.1090.10:FF:000010">
    <property type="entry name" value="Lysophospholipase"/>
    <property type="match status" value="1"/>
</dbReference>
<comment type="catalytic activity">
    <reaction evidence="8 10">
        <text>a 1-acyl-sn-glycero-3-phosphocholine + H2O = sn-glycerol 3-phosphocholine + a fatty acid + H(+)</text>
        <dbReference type="Rhea" id="RHEA:15177"/>
        <dbReference type="ChEBI" id="CHEBI:15377"/>
        <dbReference type="ChEBI" id="CHEBI:15378"/>
        <dbReference type="ChEBI" id="CHEBI:16870"/>
        <dbReference type="ChEBI" id="CHEBI:28868"/>
        <dbReference type="ChEBI" id="CHEBI:58168"/>
        <dbReference type="EC" id="3.1.1.5"/>
    </reaction>
</comment>
<keyword evidence="4 9" id="KW-0378">Hydrolase</keyword>
<dbReference type="PANTHER" id="PTHR10728">
    <property type="entry name" value="CYTOSOLIC PHOSPHOLIPASE A2"/>
    <property type="match status" value="1"/>
</dbReference>
<dbReference type="PROSITE" id="PS51210">
    <property type="entry name" value="PLA2C"/>
    <property type="match status" value="1"/>
</dbReference>
<evidence type="ECO:0000256" key="9">
    <source>
        <dbReference type="PROSITE-ProRule" id="PRU00555"/>
    </source>
</evidence>
<gene>
    <name evidence="12" type="ORF">N7541_010616</name>
</gene>
<comment type="function">
    <text evidence="1">Catalyzes the release of fatty acids from lysophospholipids.</text>
</comment>
<comment type="similarity">
    <text evidence="2 10">Belongs to the lysophospholipase family.</text>
</comment>
<keyword evidence="6 9" id="KW-0443">Lipid metabolism</keyword>
<dbReference type="InterPro" id="IPR016035">
    <property type="entry name" value="Acyl_Trfase/lysoPLipase"/>
</dbReference>
<evidence type="ECO:0000256" key="6">
    <source>
        <dbReference type="ARBA" id="ARBA00023098"/>
    </source>
</evidence>
<feature type="signal peptide" evidence="10">
    <location>
        <begin position="1"/>
        <end position="20"/>
    </location>
</feature>
<evidence type="ECO:0000256" key="7">
    <source>
        <dbReference type="ARBA" id="ARBA00023180"/>
    </source>
</evidence>
<dbReference type="SUPFAM" id="SSF52151">
    <property type="entry name" value="FabD/lysophospholipase-like"/>
    <property type="match status" value="1"/>
</dbReference>
<evidence type="ECO:0000256" key="5">
    <source>
        <dbReference type="ARBA" id="ARBA00022963"/>
    </source>
</evidence>
<dbReference type="GO" id="GO:0004622">
    <property type="term" value="F:phosphatidylcholine lysophospholipase activity"/>
    <property type="evidence" value="ECO:0007669"/>
    <property type="project" value="UniProtKB-EC"/>
</dbReference>
<dbReference type="Proteomes" id="UP001148299">
    <property type="component" value="Unassembled WGS sequence"/>
</dbReference>
<accession>A0A9W9QNT9</accession>
<dbReference type="InterPro" id="IPR002642">
    <property type="entry name" value="LysoPLipase_cat_dom"/>
</dbReference>
<keyword evidence="13" id="KW-1185">Reference proteome</keyword>
<dbReference type="AlphaFoldDB" id="A0A9W9QNT9"/>
<dbReference type="GO" id="GO:0005829">
    <property type="term" value="C:cytosol"/>
    <property type="evidence" value="ECO:0007669"/>
    <property type="project" value="TreeGrafter"/>
</dbReference>
<evidence type="ECO:0000313" key="12">
    <source>
        <dbReference type="EMBL" id="KAJ5341492.1"/>
    </source>
</evidence>
<keyword evidence="10" id="KW-0732">Signal</keyword>
<feature type="chain" id="PRO_5041013287" description="Lysophospholipase" evidence="10">
    <location>
        <begin position="21"/>
        <end position="655"/>
    </location>
</feature>
<name>A0A9W9QNT9_PENBR</name>
<dbReference type="Pfam" id="PF01735">
    <property type="entry name" value="PLA2_B"/>
    <property type="match status" value="1"/>
</dbReference>
<evidence type="ECO:0000259" key="11">
    <source>
        <dbReference type="PROSITE" id="PS51210"/>
    </source>
</evidence>
<evidence type="ECO:0000256" key="8">
    <source>
        <dbReference type="ARBA" id="ARBA00049531"/>
    </source>
</evidence>
<keyword evidence="7" id="KW-0325">Glycoprotein</keyword>
<dbReference type="Gene3D" id="3.40.1090.10">
    <property type="entry name" value="Cytosolic phospholipase A2 catalytic domain"/>
    <property type="match status" value="1"/>
</dbReference>
<reference evidence="12" key="2">
    <citation type="journal article" date="2023" name="IMA Fungus">
        <title>Comparative genomic study of the Penicillium genus elucidates a diverse pangenome and 15 lateral gene transfer events.</title>
        <authorList>
            <person name="Petersen C."/>
            <person name="Sorensen T."/>
            <person name="Nielsen M.R."/>
            <person name="Sondergaard T.E."/>
            <person name="Sorensen J.L."/>
            <person name="Fitzpatrick D.A."/>
            <person name="Frisvad J.C."/>
            <person name="Nielsen K.L."/>
        </authorList>
    </citation>
    <scope>NUCLEOTIDE SEQUENCE</scope>
    <source>
        <strain evidence="12">IBT 35675</strain>
    </source>
</reference>
<dbReference type="PANTHER" id="PTHR10728:SF62">
    <property type="entry name" value="LYSOPHOSPHOLIPASE"/>
    <property type="match status" value="1"/>
</dbReference>
<sequence length="655" mass="70512">MKANLLLGSVALSIVTAANAGSVSVKTQLNARVVDVKPRALPNAPNGYAPVDVQCPASRPTIRSASTLSTDETAWLKTRREKTASALKDFFGHVDVDDFDAVSYIENHSGDELPNIAIGISGGGLVAALNGAGAIKAFDERTEGSTAQGQLGGLLQSSTYFAALSGGSWALGSIYVNNFTTVTNLQENLWDFTEGLELGPGTIDPLEMWENMTAQVKSKRAAGFSTGDADFWGRIQGYNFFNASHGGVEYTWSSIASTQSFENGDMPMPLVVMTGNYRNTSTLSTSPETYPIYETTPWEWGTYDDNIYGFVPLEYLGTRFVGGVVPENDTCVRGFDNAGFITGTSSDIWNEDGKDLVWYLRQGVANATSSTGAEEYEFIIKEFLSATSSSNSSINGPAAYDPNPFYQYNTATSPVAEDTGLVVQDGGETSQNIPLYPLIQKKRKVDVIFAVDSLGSNSFENNWPTGAALIATYKRTLINVANDTSFPPIPDLDTFLDLGLNARPTFFGCNSTSTPLVVYLPNHPITYSSNYTLQQASFTDAQRDKVITNGYNVASQANGTLDTDWSTCVGCAVLSRSLDRTGTDVPEICTKCFQRYCWNGTIDDEIPAPYTPTASLSASSVKATSSSTAYSAGTSLTVKGWSTMAMVAFFVYMMV</sequence>
<comment type="caution">
    <text evidence="12">The sequence shown here is derived from an EMBL/GenBank/DDBJ whole genome shotgun (WGS) entry which is preliminary data.</text>
</comment>
<feature type="domain" description="PLA2c" evidence="11">
    <location>
        <begin position="54"/>
        <end position="603"/>
    </location>
</feature>
<reference evidence="12" key="1">
    <citation type="submission" date="2022-12" db="EMBL/GenBank/DDBJ databases">
        <authorList>
            <person name="Petersen C."/>
        </authorList>
    </citation>
    <scope>NUCLEOTIDE SEQUENCE</scope>
    <source>
        <strain evidence="12">IBT 35675</strain>
    </source>
</reference>
<evidence type="ECO:0000256" key="10">
    <source>
        <dbReference type="RuleBase" id="RU362103"/>
    </source>
</evidence>
<dbReference type="EC" id="3.1.1.5" evidence="3 10"/>
<dbReference type="SMART" id="SM00022">
    <property type="entry name" value="PLAc"/>
    <property type="match status" value="1"/>
</dbReference>
<evidence type="ECO:0000313" key="13">
    <source>
        <dbReference type="Proteomes" id="UP001148299"/>
    </source>
</evidence>
<evidence type="ECO:0000256" key="4">
    <source>
        <dbReference type="ARBA" id="ARBA00022801"/>
    </source>
</evidence>
<evidence type="ECO:0000256" key="3">
    <source>
        <dbReference type="ARBA" id="ARBA00013274"/>
    </source>
</evidence>
<dbReference type="GO" id="GO:0005783">
    <property type="term" value="C:endoplasmic reticulum"/>
    <property type="evidence" value="ECO:0007669"/>
    <property type="project" value="TreeGrafter"/>
</dbReference>